<organism evidence="1 2">
    <name type="scientific">Cysteiniphilum litorale</name>
    <dbReference type="NCBI Taxonomy" id="2056700"/>
    <lineage>
        <taxon>Bacteria</taxon>
        <taxon>Pseudomonadati</taxon>
        <taxon>Pseudomonadota</taxon>
        <taxon>Gammaproteobacteria</taxon>
        <taxon>Thiotrichales</taxon>
        <taxon>Fastidiosibacteraceae</taxon>
        <taxon>Cysteiniphilum</taxon>
    </lineage>
</organism>
<evidence type="ECO:0000313" key="1">
    <source>
        <dbReference type="EMBL" id="GGG02878.1"/>
    </source>
</evidence>
<comment type="caution">
    <text evidence="1">The sequence shown here is derived from an EMBL/GenBank/DDBJ whole genome shotgun (WGS) entry which is preliminary data.</text>
</comment>
<dbReference type="Pfam" id="PF10109">
    <property type="entry name" value="Phage_TAC_7"/>
    <property type="match status" value="1"/>
</dbReference>
<evidence type="ECO:0008006" key="3">
    <source>
        <dbReference type="Google" id="ProtNLM"/>
    </source>
</evidence>
<sequence>MKVTLRNKVKLTSGEQTNVIHFREPTRGDLKAVANIDNDIAKEDMLISRLTGISIASLDDVVMADSAKLQQGLSEITDADYDPKPITN</sequence>
<dbReference type="RefSeq" id="WP_117003396.1">
    <property type="nucleotide sequence ID" value="NZ_BMJS01000026.1"/>
</dbReference>
<reference evidence="1" key="2">
    <citation type="submission" date="2020-09" db="EMBL/GenBank/DDBJ databases">
        <authorList>
            <person name="Sun Q."/>
            <person name="Zhou Y."/>
        </authorList>
    </citation>
    <scope>NUCLEOTIDE SEQUENCE</scope>
    <source>
        <strain evidence="1">CGMCC 1.15758</strain>
    </source>
</reference>
<reference evidence="1" key="1">
    <citation type="journal article" date="2014" name="Int. J. Syst. Evol. Microbiol.">
        <title>Complete genome sequence of Corynebacterium casei LMG S-19264T (=DSM 44701T), isolated from a smear-ripened cheese.</title>
        <authorList>
            <consortium name="US DOE Joint Genome Institute (JGI-PGF)"/>
            <person name="Walter F."/>
            <person name="Albersmeier A."/>
            <person name="Kalinowski J."/>
            <person name="Ruckert C."/>
        </authorList>
    </citation>
    <scope>NUCLEOTIDE SEQUENCE</scope>
    <source>
        <strain evidence="1">CGMCC 1.15758</strain>
    </source>
</reference>
<dbReference type="AlphaFoldDB" id="A0A8J2Z5X2"/>
<protein>
    <recommendedName>
        <fullName evidence="3">Tail assembly chaperone E/41/14-like protein</fullName>
    </recommendedName>
</protein>
<dbReference type="OrthoDB" id="9842443at2"/>
<name>A0A8J2Z5X2_9GAMM</name>
<dbReference type="InterPro" id="IPR019289">
    <property type="entry name" value="Phage_tail_E/E"/>
</dbReference>
<accession>A0A8J2Z5X2</accession>
<proteinExistence type="predicted"/>
<dbReference type="Proteomes" id="UP000636949">
    <property type="component" value="Unassembled WGS sequence"/>
</dbReference>
<dbReference type="EMBL" id="BMJS01000026">
    <property type="protein sequence ID" value="GGG02878.1"/>
    <property type="molecule type" value="Genomic_DNA"/>
</dbReference>
<keyword evidence="2" id="KW-1185">Reference proteome</keyword>
<gene>
    <name evidence="1" type="ORF">GCM10010995_20390</name>
</gene>
<evidence type="ECO:0000313" key="2">
    <source>
        <dbReference type="Proteomes" id="UP000636949"/>
    </source>
</evidence>